<comment type="caution">
    <text evidence="1">The sequence shown here is derived from an EMBL/GenBank/DDBJ whole genome shotgun (WGS) entry which is preliminary data.</text>
</comment>
<sequence>MTDTEYDIIDELYFVTAFRTLSEKTQLPAAELERHLRGLLEQDYVKCFYPDPDTELAYETTSFGALARDCYFLATKPGLLAHNSR</sequence>
<dbReference type="Proteomes" id="UP000297549">
    <property type="component" value="Unassembled WGS sequence"/>
</dbReference>
<proteinExistence type="predicted"/>
<dbReference type="AlphaFoldDB" id="A0A4Z0Q6D9"/>
<gene>
    <name evidence="1" type="ORF">E5K00_07345</name>
</gene>
<protein>
    <recommendedName>
        <fullName evidence="3">MarR family transcriptional regulator</fullName>
    </recommendedName>
</protein>
<dbReference type="OrthoDB" id="981781at2"/>
<name>A0A4Z0Q6D9_9BACT</name>
<evidence type="ECO:0000313" key="1">
    <source>
        <dbReference type="EMBL" id="TGE25006.1"/>
    </source>
</evidence>
<organism evidence="1 2">
    <name type="scientific">Hymenobacter aquaticus</name>
    <dbReference type="NCBI Taxonomy" id="1867101"/>
    <lineage>
        <taxon>Bacteria</taxon>
        <taxon>Pseudomonadati</taxon>
        <taxon>Bacteroidota</taxon>
        <taxon>Cytophagia</taxon>
        <taxon>Cytophagales</taxon>
        <taxon>Hymenobacteraceae</taxon>
        <taxon>Hymenobacter</taxon>
    </lineage>
</organism>
<reference evidence="1 2" key="1">
    <citation type="submission" date="2019-04" db="EMBL/GenBank/DDBJ databases">
        <authorList>
            <person name="Feng G."/>
            <person name="Zhang J."/>
            <person name="Zhu H."/>
        </authorList>
    </citation>
    <scope>NUCLEOTIDE SEQUENCE [LARGE SCALE GENOMIC DNA]</scope>
    <source>
        <strain evidence="1 2">JCM 31653</strain>
    </source>
</reference>
<evidence type="ECO:0008006" key="3">
    <source>
        <dbReference type="Google" id="ProtNLM"/>
    </source>
</evidence>
<keyword evidence="2" id="KW-1185">Reference proteome</keyword>
<dbReference type="EMBL" id="SRLC01000001">
    <property type="protein sequence ID" value="TGE25006.1"/>
    <property type="molecule type" value="Genomic_DNA"/>
</dbReference>
<dbReference type="RefSeq" id="WP_135462585.1">
    <property type="nucleotide sequence ID" value="NZ_SRLC01000001.1"/>
</dbReference>
<evidence type="ECO:0000313" key="2">
    <source>
        <dbReference type="Proteomes" id="UP000297549"/>
    </source>
</evidence>
<accession>A0A4Z0Q6D9</accession>